<evidence type="ECO:0000313" key="4">
    <source>
        <dbReference type="Proteomes" id="UP000009046"/>
    </source>
</evidence>
<feature type="transmembrane region" description="Helical" evidence="1">
    <location>
        <begin position="104"/>
        <end position="123"/>
    </location>
</feature>
<feature type="transmembrane region" description="Helical" evidence="1">
    <location>
        <begin position="6"/>
        <end position="24"/>
    </location>
</feature>
<dbReference type="InParanoid" id="E0VXW1"/>
<proteinExistence type="predicted"/>
<accession>E0VXW1</accession>
<dbReference type="EMBL" id="DS235841">
    <property type="protein sequence ID" value="EEB18217.1"/>
    <property type="molecule type" value="Genomic_DNA"/>
</dbReference>
<dbReference type="Proteomes" id="UP000009046">
    <property type="component" value="Unassembled WGS sequence"/>
</dbReference>
<organism>
    <name type="scientific">Pediculus humanus subsp. corporis</name>
    <name type="common">Body louse</name>
    <dbReference type="NCBI Taxonomy" id="121224"/>
    <lineage>
        <taxon>Eukaryota</taxon>
        <taxon>Metazoa</taxon>
        <taxon>Ecdysozoa</taxon>
        <taxon>Arthropoda</taxon>
        <taxon>Hexapoda</taxon>
        <taxon>Insecta</taxon>
        <taxon>Pterygota</taxon>
        <taxon>Neoptera</taxon>
        <taxon>Paraneoptera</taxon>
        <taxon>Psocodea</taxon>
        <taxon>Troctomorpha</taxon>
        <taxon>Phthiraptera</taxon>
        <taxon>Anoplura</taxon>
        <taxon>Pediculidae</taxon>
        <taxon>Pediculus</taxon>
    </lineage>
</organism>
<dbReference type="AlphaFoldDB" id="E0VXW1"/>
<protein>
    <submittedName>
        <fullName evidence="2 3">Uncharacterized protein</fullName>
    </submittedName>
</protein>
<dbReference type="VEuPathDB" id="VectorBase:PHUM505420"/>
<dbReference type="CTD" id="8232937"/>
<evidence type="ECO:0000256" key="1">
    <source>
        <dbReference type="SAM" id="Phobius"/>
    </source>
</evidence>
<dbReference type="EMBL" id="AAZO01006143">
    <property type="status" value="NOT_ANNOTATED_CDS"/>
    <property type="molecule type" value="Genomic_DNA"/>
</dbReference>
<gene>
    <name evidence="3" type="primary">8232937</name>
    <name evidence="2" type="ORF">Phum_PHUM505420</name>
</gene>
<dbReference type="HOGENOM" id="CLU_1662893_0_0_1"/>
<reference evidence="2" key="1">
    <citation type="submission" date="2007-04" db="EMBL/GenBank/DDBJ databases">
        <title>Annotation of Pediculus humanus corporis strain USDA.</title>
        <authorList>
            <person name="Kirkness E."/>
            <person name="Hannick L."/>
            <person name="Hass B."/>
            <person name="Bruggner R."/>
            <person name="Lawson D."/>
            <person name="Bidwell S."/>
            <person name="Joardar V."/>
            <person name="Caler E."/>
            <person name="Walenz B."/>
            <person name="Inman J."/>
            <person name="Schobel S."/>
            <person name="Galinsky K."/>
            <person name="Amedeo P."/>
            <person name="Strausberg R."/>
        </authorList>
    </citation>
    <scope>NUCLEOTIDE SEQUENCE</scope>
    <source>
        <strain evidence="2">USDA</strain>
    </source>
</reference>
<name>E0VXW1_PEDHC</name>
<keyword evidence="1" id="KW-1133">Transmembrane helix</keyword>
<keyword evidence="1" id="KW-0472">Membrane</keyword>
<dbReference type="KEGG" id="phu:Phum_PHUM505420"/>
<reference evidence="3" key="3">
    <citation type="submission" date="2021-02" db="UniProtKB">
        <authorList>
            <consortium name="EnsemblMetazoa"/>
        </authorList>
    </citation>
    <scope>IDENTIFICATION</scope>
    <source>
        <strain evidence="3">USDA</strain>
    </source>
</reference>
<dbReference type="RefSeq" id="XP_002430955.1">
    <property type="nucleotide sequence ID" value="XM_002430910.1"/>
</dbReference>
<evidence type="ECO:0000313" key="3">
    <source>
        <dbReference type="EnsemblMetazoa" id="PHUM505420-PA"/>
    </source>
</evidence>
<dbReference type="GeneID" id="8232937"/>
<keyword evidence="1" id="KW-0812">Transmembrane</keyword>
<keyword evidence="4" id="KW-1185">Reference proteome</keyword>
<dbReference type="EnsemblMetazoa" id="PHUM505420-RA">
    <property type="protein sequence ID" value="PHUM505420-PA"/>
    <property type="gene ID" value="PHUM505420"/>
</dbReference>
<reference evidence="2" key="2">
    <citation type="submission" date="2007-04" db="EMBL/GenBank/DDBJ databases">
        <title>The genome of the human body louse.</title>
        <authorList>
            <consortium name="The Human Body Louse Genome Consortium"/>
            <person name="Kirkness E."/>
            <person name="Walenz B."/>
            <person name="Hass B."/>
            <person name="Bruggner R."/>
            <person name="Strausberg R."/>
        </authorList>
    </citation>
    <scope>NUCLEOTIDE SEQUENCE</scope>
    <source>
        <strain evidence="2">USDA</strain>
    </source>
</reference>
<evidence type="ECO:0000313" key="2">
    <source>
        <dbReference type="EMBL" id="EEB18217.1"/>
    </source>
</evidence>
<sequence>MLIPNTYLYHTAALTMVIFGFYVFSKGVKTNEFKVLPDGTLIDSSSSQFINFRQSKAILTFKTGFDLYHTIAYGLSTGEIVTDLSDFCLAAFVFSFYVNGLSGALYGFVYLCLLIFEIIIWSGTCKFHETCRIESKKKKLMKKKYICDNQNNQNKNKIS</sequence>